<evidence type="ECO:0000313" key="3">
    <source>
        <dbReference type="Proteomes" id="UP000265515"/>
    </source>
</evidence>
<feature type="compositionally biased region" description="Polar residues" evidence="1">
    <location>
        <begin position="203"/>
        <end position="213"/>
    </location>
</feature>
<evidence type="ECO:0000313" key="2">
    <source>
        <dbReference type="EMBL" id="GBG67560.1"/>
    </source>
</evidence>
<dbReference type="Proteomes" id="UP000265515">
    <property type="component" value="Unassembled WGS sequence"/>
</dbReference>
<feature type="region of interest" description="Disordered" evidence="1">
    <location>
        <begin position="194"/>
        <end position="223"/>
    </location>
</feature>
<comment type="caution">
    <text evidence="2">The sequence shown here is derived from an EMBL/GenBank/DDBJ whole genome shotgun (WGS) entry which is preliminary data.</text>
</comment>
<dbReference type="AlphaFoldDB" id="A0A388KBY6"/>
<accession>A0A388KBY6</accession>
<reference evidence="2 3" key="1">
    <citation type="journal article" date="2018" name="Cell">
        <title>The Chara Genome: Secondary Complexity and Implications for Plant Terrestrialization.</title>
        <authorList>
            <person name="Nishiyama T."/>
            <person name="Sakayama H."/>
            <person name="Vries J.D."/>
            <person name="Buschmann H."/>
            <person name="Saint-Marcoux D."/>
            <person name="Ullrich K.K."/>
            <person name="Haas F.B."/>
            <person name="Vanderstraeten L."/>
            <person name="Becker D."/>
            <person name="Lang D."/>
            <person name="Vosolsobe S."/>
            <person name="Rombauts S."/>
            <person name="Wilhelmsson P.K.I."/>
            <person name="Janitza P."/>
            <person name="Kern R."/>
            <person name="Heyl A."/>
            <person name="Rumpler F."/>
            <person name="Villalobos L.I.A.C."/>
            <person name="Clay J.M."/>
            <person name="Skokan R."/>
            <person name="Toyoda A."/>
            <person name="Suzuki Y."/>
            <person name="Kagoshima H."/>
            <person name="Schijlen E."/>
            <person name="Tajeshwar N."/>
            <person name="Catarino B."/>
            <person name="Hetherington A.J."/>
            <person name="Saltykova A."/>
            <person name="Bonnot C."/>
            <person name="Breuninger H."/>
            <person name="Symeonidi A."/>
            <person name="Radhakrishnan G.V."/>
            <person name="Van Nieuwerburgh F."/>
            <person name="Deforce D."/>
            <person name="Chang C."/>
            <person name="Karol K.G."/>
            <person name="Hedrich R."/>
            <person name="Ulvskov P."/>
            <person name="Glockner G."/>
            <person name="Delwiche C.F."/>
            <person name="Petrasek J."/>
            <person name="Van de Peer Y."/>
            <person name="Friml J."/>
            <person name="Beilby M."/>
            <person name="Dolan L."/>
            <person name="Kohara Y."/>
            <person name="Sugano S."/>
            <person name="Fujiyama A."/>
            <person name="Delaux P.-M."/>
            <person name="Quint M."/>
            <person name="TheiBen G."/>
            <person name="Hagemann M."/>
            <person name="Harholt J."/>
            <person name="Dunand C."/>
            <person name="Zachgo S."/>
            <person name="Langdale J."/>
            <person name="Maumus F."/>
            <person name="Straeten D.V.D."/>
            <person name="Gould S.B."/>
            <person name="Rensing S.A."/>
        </authorList>
    </citation>
    <scope>NUCLEOTIDE SEQUENCE [LARGE SCALE GENOMIC DNA]</scope>
    <source>
        <strain evidence="2 3">S276</strain>
    </source>
</reference>
<name>A0A388KBY6_CHABU</name>
<dbReference type="Gramene" id="GBG67560">
    <property type="protein sequence ID" value="GBG67560"/>
    <property type="gene ID" value="CBR_g689"/>
</dbReference>
<organism evidence="2 3">
    <name type="scientific">Chara braunii</name>
    <name type="common">Braun's stonewort</name>
    <dbReference type="NCBI Taxonomy" id="69332"/>
    <lineage>
        <taxon>Eukaryota</taxon>
        <taxon>Viridiplantae</taxon>
        <taxon>Streptophyta</taxon>
        <taxon>Charophyceae</taxon>
        <taxon>Charales</taxon>
        <taxon>Characeae</taxon>
        <taxon>Chara</taxon>
    </lineage>
</organism>
<evidence type="ECO:0000256" key="1">
    <source>
        <dbReference type="SAM" id="MobiDB-lite"/>
    </source>
</evidence>
<gene>
    <name evidence="2" type="ORF">CBR_g689</name>
</gene>
<feature type="region of interest" description="Disordered" evidence="1">
    <location>
        <begin position="43"/>
        <end position="101"/>
    </location>
</feature>
<dbReference type="EMBL" id="BFEA01000089">
    <property type="protein sequence ID" value="GBG67560.1"/>
    <property type="molecule type" value="Genomic_DNA"/>
</dbReference>
<protein>
    <submittedName>
        <fullName evidence="2">Uncharacterized protein</fullName>
    </submittedName>
</protein>
<keyword evidence="3" id="KW-1185">Reference proteome</keyword>
<sequence length="223" mass="24945">MDIKVAVRVRELRDDVREDVRQEIREAISQLCTMVARGKQKVVEPAIPGSKSSGSSSETEELSERTRNLCITKKRKGGEEPVFEDSPPMELPPKCTPRRMGKPVNLTTILTRSKAKAKTKTPTPRKTPTLIHKKKIPASIGIVGRLKFEKQVMHELKNLDALVLQNVCRDEGIQYNGKFEAIFDIVTHRTKVAYGTEEEDDTQTPQGSETMDTTEGDAKAEAE</sequence>
<proteinExistence type="predicted"/>